<dbReference type="RefSeq" id="WP_099540286.1">
    <property type="nucleotide sequence ID" value="NZ_PEBQ01000010.1"/>
</dbReference>
<gene>
    <name evidence="1" type="ORF">CSR02_01280</name>
</gene>
<comment type="caution">
    <text evidence="1">The sequence shown here is derived from an EMBL/GenBank/DDBJ whole genome shotgun (WGS) entry which is preliminary data.</text>
</comment>
<proteinExistence type="predicted"/>
<dbReference type="Proteomes" id="UP000228751">
    <property type="component" value="Unassembled WGS sequence"/>
</dbReference>
<reference evidence="1 2" key="1">
    <citation type="submission" date="2017-10" db="EMBL/GenBank/DDBJ databases">
        <title>Genomic analysis of the genus Acetobacter.</title>
        <authorList>
            <person name="Kim K.H."/>
            <person name="Chun B.H."/>
            <person name="Son A.R."/>
            <person name="Jeon C.O."/>
        </authorList>
    </citation>
    <scope>NUCLEOTIDE SEQUENCE [LARGE SCALE GENOMIC DNA]</scope>
    <source>
        <strain evidence="1 2">LHT 2458</strain>
    </source>
</reference>
<evidence type="ECO:0000313" key="2">
    <source>
        <dbReference type="Proteomes" id="UP000228751"/>
    </source>
</evidence>
<name>A0A2G4RFP3_9PROT</name>
<dbReference type="EMBL" id="PEBQ01000010">
    <property type="protein sequence ID" value="PHY95396.1"/>
    <property type="molecule type" value="Genomic_DNA"/>
</dbReference>
<sequence length="176" mass="19176">MPNPQPTLSDLQLDITSIGEWMSSKPALLRAFLASGQPMDSSLCLELTKKISGHSEGQNNINDLIHMLCGDESGVRGLGRPGRFRIMAWLADNERNIVGRDLMLPVLVGDIAKDEMVVPPSISKLFHDDLLRFASEVIAPQSELTLNDPTLSQAIEMGLANFTQEVEIEPSSPVPG</sequence>
<keyword evidence="2" id="KW-1185">Reference proteome</keyword>
<dbReference type="AlphaFoldDB" id="A0A2G4RFP3"/>
<protein>
    <submittedName>
        <fullName evidence="1">Uncharacterized protein</fullName>
    </submittedName>
</protein>
<accession>A0A2G4RFP3</accession>
<organism evidence="1 2">
    <name type="scientific">Acetobacter pomorum</name>
    <dbReference type="NCBI Taxonomy" id="65959"/>
    <lineage>
        <taxon>Bacteria</taxon>
        <taxon>Pseudomonadati</taxon>
        <taxon>Pseudomonadota</taxon>
        <taxon>Alphaproteobacteria</taxon>
        <taxon>Acetobacterales</taxon>
        <taxon>Acetobacteraceae</taxon>
        <taxon>Acetobacter</taxon>
    </lineage>
</organism>
<evidence type="ECO:0000313" key="1">
    <source>
        <dbReference type="EMBL" id="PHY95396.1"/>
    </source>
</evidence>